<evidence type="ECO:0000256" key="12">
    <source>
        <dbReference type="ARBA" id="ARBA00022967"/>
    </source>
</evidence>
<evidence type="ECO:0000256" key="9">
    <source>
        <dbReference type="ARBA" id="ARBA00022833"/>
    </source>
</evidence>
<feature type="domain" description="Helicase C-terminal" evidence="18">
    <location>
        <begin position="433"/>
        <end position="631"/>
    </location>
</feature>
<dbReference type="PROSITE" id="PS51194">
    <property type="entry name" value="HELICASE_CTER"/>
    <property type="match status" value="1"/>
</dbReference>
<dbReference type="InterPro" id="IPR027417">
    <property type="entry name" value="P-loop_NTPase"/>
</dbReference>
<evidence type="ECO:0000259" key="17">
    <source>
        <dbReference type="PROSITE" id="PS51192"/>
    </source>
</evidence>
<evidence type="ECO:0000256" key="7">
    <source>
        <dbReference type="ARBA" id="ARBA00022723"/>
    </source>
</evidence>
<dbReference type="InterPro" id="IPR044722">
    <property type="entry name" value="SecA_SF2_C"/>
</dbReference>
<feature type="binding site" evidence="15">
    <location>
        <position position="98"/>
    </location>
    <ligand>
        <name>ATP</name>
        <dbReference type="ChEBI" id="CHEBI:30616"/>
    </ligand>
</feature>
<evidence type="ECO:0000313" key="21">
    <source>
        <dbReference type="Proteomes" id="UP000198417"/>
    </source>
</evidence>
<dbReference type="CDD" id="cd17928">
    <property type="entry name" value="DEXDc_SecA"/>
    <property type="match status" value="1"/>
</dbReference>
<dbReference type="SMART" id="SM00958">
    <property type="entry name" value="SecA_PP_bind"/>
    <property type="match status" value="1"/>
</dbReference>
<dbReference type="GO" id="GO:0065002">
    <property type="term" value="P:intracellular protein transmembrane transport"/>
    <property type="evidence" value="ECO:0007669"/>
    <property type="project" value="UniProtKB-UniRule"/>
</dbReference>
<dbReference type="InterPro" id="IPR011116">
    <property type="entry name" value="SecA_Wing/Scaffold"/>
</dbReference>
<feature type="domain" description="SecA family profile" evidence="19">
    <location>
        <begin position="14"/>
        <end position="623"/>
    </location>
</feature>
<dbReference type="InterPro" id="IPR000185">
    <property type="entry name" value="SecA"/>
</dbReference>
<keyword evidence="11 15" id="KW-0653">Protein transport</keyword>
<dbReference type="PROSITE" id="PS01312">
    <property type="entry name" value="SECA"/>
    <property type="match status" value="1"/>
</dbReference>
<keyword evidence="5 15" id="KW-0963">Cytoplasm</keyword>
<dbReference type="HAMAP" id="MF_01382">
    <property type="entry name" value="SecA"/>
    <property type="match status" value="1"/>
</dbReference>
<dbReference type="GO" id="GO:0005886">
    <property type="term" value="C:plasma membrane"/>
    <property type="evidence" value="ECO:0007669"/>
    <property type="project" value="UniProtKB-SubCell"/>
</dbReference>
<dbReference type="PANTHER" id="PTHR30612">
    <property type="entry name" value="SECA INNER MEMBRANE COMPONENT OF SEC PROTEIN SECRETION SYSTEM"/>
    <property type="match status" value="1"/>
</dbReference>
<dbReference type="FunFam" id="3.40.50.300:FF:000113">
    <property type="entry name" value="Preprotein translocase subunit SecA"/>
    <property type="match status" value="1"/>
</dbReference>
<evidence type="ECO:0000256" key="2">
    <source>
        <dbReference type="ARBA" id="ARBA00007650"/>
    </source>
</evidence>
<dbReference type="GO" id="GO:0046872">
    <property type="term" value="F:metal ion binding"/>
    <property type="evidence" value="ECO:0007669"/>
    <property type="project" value="UniProtKB-KW"/>
</dbReference>
<dbReference type="Pfam" id="PF07516">
    <property type="entry name" value="SecA_SW"/>
    <property type="match status" value="1"/>
</dbReference>
<reference evidence="20 21" key="1">
    <citation type="submission" date="2017-06" db="EMBL/GenBank/DDBJ databases">
        <authorList>
            <person name="Kim H.J."/>
            <person name="Triplett B.A."/>
        </authorList>
    </citation>
    <scope>NUCLEOTIDE SEQUENCE [LARGE SCALE GENOMIC DNA]</scope>
    <source>
        <strain evidence="20 21">DSM 29052</strain>
    </source>
</reference>
<evidence type="ECO:0000256" key="11">
    <source>
        <dbReference type="ARBA" id="ARBA00022927"/>
    </source>
</evidence>
<keyword evidence="7" id="KW-0479">Metal-binding</keyword>
<dbReference type="InterPro" id="IPR014001">
    <property type="entry name" value="Helicase_ATP-bd"/>
</dbReference>
<dbReference type="SUPFAM" id="SSF81886">
    <property type="entry name" value="Helical scaffold and wing domains of SecA"/>
    <property type="match status" value="1"/>
</dbReference>
<proteinExistence type="inferred from homology"/>
<dbReference type="EC" id="7.4.2.8" evidence="15"/>
<evidence type="ECO:0000256" key="15">
    <source>
        <dbReference type="HAMAP-Rule" id="MF_01382"/>
    </source>
</evidence>
<dbReference type="InterPro" id="IPR036670">
    <property type="entry name" value="SecA_X-link_sf"/>
</dbReference>
<evidence type="ECO:0000259" key="19">
    <source>
        <dbReference type="PROSITE" id="PS51196"/>
    </source>
</evidence>
<dbReference type="InterPro" id="IPR011115">
    <property type="entry name" value="SecA_DEAD"/>
</dbReference>
<dbReference type="GO" id="GO:0006605">
    <property type="term" value="P:protein targeting"/>
    <property type="evidence" value="ECO:0007669"/>
    <property type="project" value="UniProtKB-UniRule"/>
</dbReference>
<evidence type="ECO:0000259" key="18">
    <source>
        <dbReference type="PROSITE" id="PS51194"/>
    </source>
</evidence>
<dbReference type="PANTHER" id="PTHR30612:SF0">
    <property type="entry name" value="CHLOROPLAST PROTEIN-TRANSPORTING ATPASE"/>
    <property type="match status" value="1"/>
</dbReference>
<dbReference type="SUPFAM" id="SSF52540">
    <property type="entry name" value="P-loop containing nucleoside triphosphate hydrolases"/>
    <property type="match status" value="2"/>
</dbReference>
<evidence type="ECO:0000256" key="5">
    <source>
        <dbReference type="ARBA" id="ARBA00022490"/>
    </source>
</evidence>
<dbReference type="NCBIfam" id="TIGR00963">
    <property type="entry name" value="secA"/>
    <property type="match status" value="1"/>
</dbReference>
<evidence type="ECO:0000256" key="8">
    <source>
        <dbReference type="ARBA" id="ARBA00022741"/>
    </source>
</evidence>
<keyword evidence="12 15" id="KW-1278">Translocase</keyword>
<dbReference type="Pfam" id="PF02810">
    <property type="entry name" value="SEC-C"/>
    <property type="match status" value="1"/>
</dbReference>
<dbReference type="InterPro" id="IPR011130">
    <property type="entry name" value="SecA_preprotein_X-link_dom"/>
</dbReference>
<dbReference type="GO" id="GO:0043952">
    <property type="term" value="P:protein transport by the Sec complex"/>
    <property type="evidence" value="ECO:0007669"/>
    <property type="project" value="UniProtKB-ARBA"/>
</dbReference>
<dbReference type="Pfam" id="PF07517">
    <property type="entry name" value="SecA_DEAD"/>
    <property type="match status" value="1"/>
</dbReference>
<dbReference type="Pfam" id="PF21090">
    <property type="entry name" value="P-loop_SecA"/>
    <property type="match status" value="1"/>
</dbReference>
<dbReference type="NCBIfam" id="NF009538">
    <property type="entry name" value="PRK12904.1"/>
    <property type="match status" value="1"/>
</dbReference>
<dbReference type="GO" id="GO:0031522">
    <property type="term" value="C:cell envelope Sec protein transport complex"/>
    <property type="evidence" value="ECO:0007669"/>
    <property type="project" value="TreeGrafter"/>
</dbReference>
<dbReference type="FunFam" id="3.90.1440.10:FF:000001">
    <property type="entry name" value="Preprotein translocase subunit SecA"/>
    <property type="match status" value="1"/>
</dbReference>
<dbReference type="PRINTS" id="PR00906">
    <property type="entry name" value="SECA"/>
</dbReference>
<dbReference type="SUPFAM" id="SSF81767">
    <property type="entry name" value="Pre-protein crosslinking domain of SecA"/>
    <property type="match status" value="1"/>
</dbReference>
<evidence type="ECO:0000313" key="20">
    <source>
        <dbReference type="EMBL" id="SNR38666.1"/>
    </source>
</evidence>
<keyword evidence="13 15" id="KW-0811">Translocation</keyword>
<feature type="binding site" evidence="15">
    <location>
        <begin position="116"/>
        <end position="120"/>
    </location>
    <ligand>
        <name>ATP</name>
        <dbReference type="ChEBI" id="CHEBI:30616"/>
    </ligand>
</feature>
<feature type="binding site" evidence="15">
    <location>
        <position position="511"/>
    </location>
    <ligand>
        <name>ATP</name>
        <dbReference type="ChEBI" id="CHEBI:30616"/>
    </ligand>
</feature>
<keyword evidence="21" id="KW-1185">Reference proteome</keyword>
<feature type="domain" description="Helicase ATP-binding" evidence="17">
    <location>
        <begin position="100"/>
        <end position="258"/>
    </location>
</feature>
<comment type="similarity">
    <text evidence="2 15 16">Belongs to the SecA family.</text>
</comment>
<dbReference type="PROSITE" id="PS51196">
    <property type="entry name" value="SECA_MOTOR_DEAD"/>
    <property type="match status" value="1"/>
</dbReference>
<keyword evidence="14 15" id="KW-0472">Membrane</keyword>
<dbReference type="FunFam" id="1.10.3060.10:FF:000003">
    <property type="entry name" value="Protein translocase subunit SecA"/>
    <property type="match status" value="1"/>
</dbReference>
<dbReference type="GO" id="GO:0017038">
    <property type="term" value="P:protein import"/>
    <property type="evidence" value="ECO:0007669"/>
    <property type="project" value="InterPro"/>
</dbReference>
<gene>
    <name evidence="15" type="primary">secA</name>
    <name evidence="20" type="ORF">SAMN06265370_103253</name>
</gene>
<comment type="subcellular location">
    <subcellularLocation>
        <location evidence="15">Cell membrane</location>
        <topology evidence="15">Peripheral membrane protein</topology>
        <orientation evidence="15">Cytoplasmic side</orientation>
    </subcellularLocation>
    <subcellularLocation>
        <location evidence="15">Cytoplasm</location>
    </subcellularLocation>
    <text evidence="15">Distribution is 50-50.</text>
</comment>
<accession>A0A238VWJ8</accession>
<dbReference type="InterPro" id="IPR004027">
    <property type="entry name" value="SEC_C_motif"/>
</dbReference>
<comment type="cofactor">
    <cofactor evidence="1">
        <name>Zn(2+)</name>
        <dbReference type="ChEBI" id="CHEBI:29105"/>
    </cofactor>
</comment>
<evidence type="ECO:0000256" key="16">
    <source>
        <dbReference type="RuleBase" id="RU003874"/>
    </source>
</evidence>
<dbReference type="PROSITE" id="PS51192">
    <property type="entry name" value="HELICASE_ATP_BIND_1"/>
    <property type="match status" value="1"/>
</dbReference>
<evidence type="ECO:0000256" key="13">
    <source>
        <dbReference type="ARBA" id="ARBA00023010"/>
    </source>
</evidence>
<keyword evidence="4 15" id="KW-1003">Cell membrane</keyword>
<keyword evidence="10 15" id="KW-0067">ATP-binding</keyword>
<comment type="subunit">
    <text evidence="15">Monomer and homodimer. Part of the essential Sec protein translocation apparatus which comprises SecA, SecYEG and auxiliary proteins SecDF-YajC and YidC.</text>
</comment>
<evidence type="ECO:0000256" key="3">
    <source>
        <dbReference type="ARBA" id="ARBA00022448"/>
    </source>
</evidence>
<keyword evidence="8 15" id="KW-0547">Nucleotide-binding</keyword>
<comment type="function">
    <text evidence="15">Part of the Sec protein translocase complex. Interacts with the SecYEG preprotein conducting channel. Has a central role in coupling the hydrolysis of ATP to the transfer of proteins into and across the cell membrane, serving both as a receptor for the preprotein-SecB complex and as an ATP-driven molecular motor driving the stepwise translocation of polypeptide chains across the membrane.</text>
</comment>
<name>A0A238VWJ8_9RHOB</name>
<dbReference type="InterPro" id="IPR014018">
    <property type="entry name" value="SecA_motor_DEAD"/>
</dbReference>
<evidence type="ECO:0000256" key="6">
    <source>
        <dbReference type="ARBA" id="ARBA00022519"/>
    </source>
</evidence>
<dbReference type="Pfam" id="PF01043">
    <property type="entry name" value="SecA_PP_bind"/>
    <property type="match status" value="1"/>
</dbReference>
<dbReference type="Gene3D" id="1.10.3060.10">
    <property type="entry name" value="Helical scaffold and wing domains of SecA"/>
    <property type="match status" value="1"/>
</dbReference>
<dbReference type="InterPro" id="IPR001650">
    <property type="entry name" value="Helicase_C-like"/>
</dbReference>
<dbReference type="InterPro" id="IPR020937">
    <property type="entry name" value="SecA_CS"/>
</dbReference>
<dbReference type="Gene3D" id="3.90.1440.10">
    <property type="entry name" value="SecA, preprotein cross-linking domain"/>
    <property type="match status" value="1"/>
</dbReference>
<sequence>MMSNHESETMLGIGNIARKVFGTPNDRKVKATRPLVDQINALEPEFQALDDAGLKAKTEEFRKRIEGGESLDQLLPEAFANCREAARRALGLRAFDVQLMGGIFLHQGNISEMKTGEGKTLVATFPAYLNALTGKGVHVVTVNDYLARRDAEWMSNVFGALGMTTGVVYPRQPEEEKKQAYACDITYATNNELGFDYLRDNMKSELSQMYQRDHNYAIVDEVDSILIDEARTPLIISGPSQDRSELYVAIDKLIPELTEAHFTLDEKTRNVTYTDEGNEFLEEQLHARGLLAEGQTLYDPESTTVVHHVNQGLRAHKLFQKDKDYIVRDDEVVLIDEFTGRMMAGRRLSDGLHQAIEAKEGTKIQPENVTLASVTFQNYFRLYNKLAGMTGTATTEADEFAEIYGLGVVEVPTNRPIARIDEDDKVYRTAREKYEAIVEEIKEAHAKGTPALVGTTSIEKSEMLSALLTKAGLPHNVLNARQHEQEAQIVGDAGKLGAITIATNMAGRGTDIKLGGNVELKVLDAIAANPDAHPDEIRKQIEDGHAADEQAVKDAGGLFVLATERHESRRIDNQLRGRSGRQGDPGKSSFFLSLEDDLMRIFGSERLDKVLSSLGMKEGEAIVHPWVNKSLERAQAKVEGRNFDIRKQLLKFDDVMNDQRKVVFSQRREIMEAEDLGEIAQDMRHQVIDDLVTQFVPPKTYADQWDMHGLYAAVLEQLGMDLPVIAWGDEEGVDAEVITERLEEATDKQMAEKAAAFGPDTMRQIEKQVLLQAIDGKWREHLLTLEHLRSVVGFRGYAQRDPLNEYKTESFQLFESMLESLRTDVTQKLGQIRPMTQEEQAALVEQVRAQQAEARLANTPAAAAPAAAQAEAAGQAPAPLAEGFDETNPETWGNPGRNDLCPCGSGNKFKHCHGRLA</sequence>
<dbReference type="GO" id="GO:0005829">
    <property type="term" value="C:cytosol"/>
    <property type="evidence" value="ECO:0007669"/>
    <property type="project" value="TreeGrafter"/>
</dbReference>
<comment type="catalytic activity">
    <reaction evidence="15">
        <text>ATP + H2O + cellular proteinSide 1 = ADP + phosphate + cellular proteinSide 2.</text>
        <dbReference type="EC" id="7.4.2.8"/>
    </reaction>
</comment>
<dbReference type="InterPro" id="IPR036266">
    <property type="entry name" value="SecA_Wing/Scaffold_sf"/>
</dbReference>
<dbReference type="Proteomes" id="UP000198417">
    <property type="component" value="Unassembled WGS sequence"/>
</dbReference>
<evidence type="ECO:0000256" key="4">
    <source>
        <dbReference type="ARBA" id="ARBA00022475"/>
    </source>
</evidence>
<protein>
    <recommendedName>
        <fullName evidence="15 16">Protein translocase subunit SecA</fullName>
        <ecNumber evidence="15">7.4.2.8</ecNumber>
    </recommendedName>
</protein>
<evidence type="ECO:0000256" key="1">
    <source>
        <dbReference type="ARBA" id="ARBA00001947"/>
    </source>
</evidence>
<dbReference type="GO" id="GO:0005524">
    <property type="term" value="F:ATP binding"/>
    <property type="evidence" value="ECO:0007669"/>
    <property type="project" value="UniProtKB-UniRule"/>
</dbReference>
<dbReference type="AlphaFoldDB" id="A0A238VWJ8"/>
<dbReference type="GO" id="GO:0008564">
    <property type="term" value="F:protein-exporting ATPase activity"/>
    <property type="evidence" value="ECO:0007669"/>
    <property type="project" value="UniProtKB-EC"/>
</dbReference>
<dbReference type="EMBL" id="FZNN01000003">
    <property type="protein sequence ID" value="SNR38666.1"/>
    <property type="molecule type" value="Genomic_DNA"/>
</dbReference>
<evidence type="ECO:0000256" key="14">
    <source>
        <dbReference type="ARBA" id="ARBA00023136"/>
    </source>
</evidence>
<organism evidence="20 21">
    <name type="scientific">Puniceibacterium sediminis</name>
    <dbReference type="NCBI Taxonomy" id="1608407"/>
    <lineage>
        <taxon>Bacteria</taxon>
        <taxon>Pseudomonadati</taxon>
        <taxon>Pseudomonadota</taxon>
        <taxon>Alphaproteobacteria</taxon>
        <taxon>Rhodobacterales</taxon>
        <taxon>Paracoccaceae</taxon>
        <taxon>Puniceibacterium</taxon>
    </lineage>
</organism>
<dbReference type="SMART" id="SM00957">
    <property type="entry name" value="SecA_DEAD"/>
    <property type="match status" value="1"/>
</dbReference>
<keyword evidence="9" id="KW-0862">Zinc</keyword>
<evidence type="ECO:0000256" key="10">
    <source>
        <dbReference type="ARBA" id="ARBA00022840"/>
    </source>
</evidence>
<keyword evidence="6" id="KW-0997">Cell inner membrane</keyword>
<dbReference type="Gene3D" id="3.40.50.300">
    <property type="entry name" value="P-loop containing nucleotide triphosphate hydrolases"/>
    <property type="match status" value="2"/>
</dbReference>
<keyword evidence="3 15" id="KW-0813">Transport</keyword>
<dbReference type="CDD" id="cd18803">
    <property type="entry name" value="SF2_C_secA"/>
    <property type="match status" value="1"/>
</dbReference>